<sequence length="70" mass="7573">MRGVAVFLKLKLIGARVYEREDFEEAIALAVSGNIPVSALITLASPLEKGQEGFETIGCNPASMKYLLEC</sequence>
<accession>A0A916JDV2</accession>
<gene>
    <name evidence="1" type="ORF">DYBT9275_02303</name>
</gene>
<evidence type="ECO:0000313" key="2">
    <source>
        <dbReference type="Proteomes" id="UP000680038"/>
    </source>
</evidence>
<dbReference type="EMBL" id="CAJRAF010000002">
    <property type="protein sequence ID" value="CAG4999776.1"/>
    <property type="molecule type" value="Genomic_DNA"/>
</dbReference>
<name>A0A916JDV2_9BACT</name>
<evidence type="ECO:0000313" key="1">
    <source>
        <dbReference type="EMBL" id="CAG4999776.1"/>
    </source>
</evidence>
<protein>
    <submittedName>
        <fullName evidence="1">Uncharacterized protein</fullName>
    </submittedName>
</protein>
<dbReference type="AlphaFoldDB" id="A0A916JDV2"/>
<comment type="caution">
    <text evidence="1">The sequence shown here is derived from an EMBL/GenBank/DDBJ whole genome shotgun (WGS) entry which is preliminary data.</text>
</comment>
<dbReference type="Gene3D" id="3.40.50.720">
    <property type="entry name" value="NAD(P)-binding Rossmann-like Domain"/>
    <property type="match status" value="1"/>
</dbReference>
<keyword evidence="2" id="KW-1185">Reference proteome</keyword>
<dbReference type="Proteomes" id="UP000680038">
    <property type="component" value="Unassembled WGS sequence"/>
</dbReference>
<proteinExistence type="predicted"/>
<dbReference type="Gene3D" id="3.90.180.10">
    <property type="entry name" value="Medium-chain alcohol dehydrogenases, catalytic domain"/>
    <property type="match status" value="1"/>
</dbReference>
<organism evidence="1 2">
    <name type="scientific">Dyadobacter helix</name>
    <dbReference type="NCBI Taxonomy" id="2822344"/>
    <lineage>
        <taxon>Bacteria</taxon>
        <taxon>Pseudomonadati</taxon>
        <taxon>Bacteroidota</taxon>
        <taxon>Cytophagia</taxon>
        <taxon>Cytophagales</taxon>
        <taxon>Spirosomataceae</taxon>
        <taxon>Dyadobacter</taxon>
    </lineage>
</organism>
<reference evidence="1" key="1">
    <citation type="submission" date="2021-04" db="EMBL/GenBank/DDBJ databases">
        <authorList>
            <person name="Rodrigo-Torres L."/>
            <person name="Arahal R. D."/>
            <person name="Lucena T."/>
        </authorList>
    </citation>
    <scope>NUCLEOTIDE SEQUENCE</scope>
    <source>
        <strain evidence="1">CECT 9275</strain>
    </source>
</reference>